<dbReference type="AlphaFoldDB" id="A0AAX4HT00"/>
<dbReference type="RefSeq" id="WP_321398481.1">
    <property type="nucleotide sequence ID" value="NZ_CP139487.1"/>
</dbReference>
<evidence type="ECO:0000313" key="3">
    <source>
        <dbReference type="Proteomes" id="UP001324634"/>
    </source>
</evidence>
<evidence type="ECO:0000313" key="2">
    <source>
        <dbReference type="EMBL" id="WPU66352.1"/>
    </source>
</evidence>
<sequence>MSENKLRFEKSLYLQQHAENPIHWYAYGDQPLNKAKELNKLIFVSIGYSSCHWCHVMAHESFENVETANYLNENFISIKIDREEYPDLDHYYQTACSILTGRGGWPLSVFLTPDGKPFFAGTYFPKVGRQGMPGFMDVLKEINNSYKADPAKIQENANNLVEEIKKPSKLEKKIEFQGHFPAPSAIMNALKNYADTKNGGYGQAPKFPHFPFYEWACEQILEGMIPQEQGQHIVETLEKMMMGGMFDQVKGGIHRYSTDDKFMVPHFEKMLYDQAGLLKVLSKLSQFYPSPVIFDGILQTLDYLKTEMVSDDNYFFSAQDADSEGTEGLYFTFSKEEFEASFEDAPPEQKIKLDQYLSMFNITEKGNFEHGLNVISLNSAMKEKFYTPDGWQEVRDIRRRLLEQRKLRIPPATDRKGLSSWNYMLLSALTDVVQYCPVDAIQHQAVQLIQQTVEGCLTQFIKLDEGSGRHLMKHTNTIEKQPLYLEDYVNFCESQLRLYEITGNEIFKKNALESLDFTLANFVKNGEVYTTNIANKNPGIENLPAPLFDQSYRSSVMTLIHLLTRCSVFKPELSPEIMFKEKYAEYAQFILTNPLGHGEGLRAMTYPLNIFRKVEVPIEWLEKPEFLEIRNHFFSRFVMDYHKRGDDSFQICTKEACEVTNKGIEKFQELFKMKENQNAEGN</sequence>
<dbReference type="InterPro" id="IPR036249">
    <property type="entry name" value="Thioredoxin-like_sf"/>
</dbReference>
<dbReference type="Gene3D" id="3.40.30.10">
    <property type="entry name" value="Glutaredoxin"/>
    <property type="match status" value="1"/>
</dbReference>
<dbReference type="EMBL" id="CP139487">
    <property type="protein sequence ID" value="WPU66352.1"/>
    <property type="molecule type" value="Genomic_DNA"/>
</dbReference>
<dbReference type="Proteomes" id="UP001324634">
    <property type="component" value="Chromosome"/>
</dbReference>
<dbReference type="Pfam" id="PF03190">
    <property type="entry name" value="Thioredox_DsbH"/>
    <property type="match status" value="1"/>
</dbReference>
<feature type="domain" description="Spermatogenesis-associated protein 20-like TRX" evidence="1">
    <location>
        <begin position="4"/>
        <end position="164"/>
    </location>
</feature>
<dbReference type="SUPFAM" id="SSF48208">
    <property type="entry name" value="Six-hairpin glycosidases"/>
    <property type="match status" value="1"/>
</dbReference>
<accession>A0AAX4HT00</accession>
<keyword evidence="3" id="KW-1185">Reference proteome</keyword>
<proteinExistence type="predicted"/>
<gene>
    <name evidence="2" type="ORF">SOO65_06290</name>
</gene>
<dbReference type="GO" id="GO:0005975">
    <property type="term" value="P:carbohydrate metabolic process"/>
    <property type="evidence" value="ECO:0007669"/>
    <property type="project" value="InterPro"/>
</dbReference>
<dbReference type="KEGG" id="psti:SOO65_06290"/>
<dbReference type="PANTHER" id="PTHR42899:SF1">
    <property type="entry name" value="SPERMATOGENESIS-ASSOCIATED PROTEIN 20"/>
    <property type="match status" value="1"/>
</dbReference>
<dbReference type="PANTHER" id="PTHR42899">
    <property type="entry name" value="SPERMATOGENESIS-ASSOCIATED PROTEIN 20"/>
    <property type="match status" value="1"/>
</dbReference>
<dbReference type="CDD" id="cd02955">
    <property type="entry name" value="SSP411"/>
    <property type="match status" value="1"/>
</dbReference>
<dbReference type="InterPro" id="IPR008928">
    <property type="entry name" value="6-hairpin_glycosidase_sf"/>
</dbReference>
<protein>
    <submittedName>
        <fullName evidence="2">DUF255 domain-containing protein</fullName>
    </submittedName>
</protein>
<dbReference type="PIRSF" id="PIRSF006402">
    <property type="entry name" value="UCP006402_thioredoxin"/>
    <property type="match status" value="1"/>
</dbReference>
<dbReference type="SUPFAM" id="SSF52833">
    <property type="entry name" value="Thioredoxin-like"/>
    <property type="match status" value="1"/>
</dbReference>
<evidence type="ECO:0000259" key="1">
    <source>
        <dbReference type="Pfam" id="PF03190"/>
    </source>
</evidence>
<reference evidence="2 3" key="1">
    <citation type="submission" date="2023-11" db="EMBL/GenBank/DDBJ databases">
        <title>Peredibacter starrii A3.12.</title>
        <authorList>
            <person name="Mitchell R.J."/>
        </authorList>
    </citation>
    <scope>NUCLEOTIDE SEQUENCE [LARGE SCALE GENOMIC DNA]</scope>
    <source>
        <strain evidence="2 3">A3.12</strain>
    </source>
</reference>
<name>A0AAX4HT00_9BACT</name>
<dbReference type="InterPro" id="IPR004879">
    <property type="entry name" value="Ssp411-like_TRX"/>
</dbReference>
<organism evidence="2 3">
    <name type="scientific">Peredibacter starrii</name>
    <dbReference type="NCBI Taxonomy" id="28202"/>
    <lineage>
        <taxon>Bacteria</taxon>
        <taxon>Pseudomonadati</taxon>
        <taxon>Bdellovibrionota</taxon>
        <taxon>Bacteriovoracia</taxon>
        <taxon>Bacteriovoracales</taxon>
        <taxon>Bacteriovoracaceae</taxon>
        <taxon>Peredibacter</taxon>
    </lineage>
</organism>
<dbReference type="InterPro" id="IPR024705">
    <property type="entry name" value="Ssp411"/>
</dbReference>